<comment type="caution">
    <text evidence="2">The sequence shown here is derived from an EMBL/GenBank/DDBJ whole genome shotgun (WGS) entry which is preliminary data.</text>
</comment>
<accession>A0ABV2CNR5</accession>
<evidence type="ECO:0000313" key="2">
    <source>
        <dbReference type="EMBL" id="MET1489544.1"/>
    </source>
</evidence>
<dbReference type="EMBL" id="JBEWLZ010000003">
    <property type="protein sequence ID" value="MET1489544.1"/>
    <property type="molecule type" value="Genomic_DNA"/>
</dbReference>
<feature type="transmembrane region" description="Helical" evidence="1">
    <location>
        <begin position="44"/>
        <end position="61"/>
    </location>
</feature>
<dbReference type="RefSeq" id="WP_345925289.1">
    <property type="nucleotide sequence ID" value="NZ_JBDIVF010000002.1"/>
</dbReference>
<keyword evidence="1" id="KW-1133">Transmembrane helix</keyword>
<dbReference type="Proteomes" id="UP001548590">
    <property type="component" value="Unassembled WGS sequence"/>
</dbReference>
<gene>
    <name evidence="2" type="ORF">ABVT11_06870</name>
</gene>
<keyword evidence="1" id="KW-0472">Membrane</keyword>
<name>A0ABV2CNR5_9RHOO</name>
<feature type="transmembrane region" description="Helical" evidence="1">
    <location>
        <begin position="20"/>
        <end position="38"/>
    </location>
</feature>
<organism evidence="2 3">
    <name type="scientific">Uliginosibacterium paludis</name>
    <dbReference type="NCBI Taxonomy" id="1615952"/>
    <lineage>
        <taxon>Bacteria</taxon>
        <taxon>Pseudomonadati</taxon>
        <taxon>Pseudomonadota</taxon>
        <taxon>Betaproteobacteria</taxon>
        <taxon>Rhodocyclales</taxon>
        <taxon>Zoogloeaceae</taxon>
        <taxon>Uliginosibacterium</taxon>
    </lineage>
</organism>
<protein>
    <submittedName>
        <fullName evidence="2">Uncharacterized protein</fullName>
    </submittedName>
</protein>
<keyword evidence="3" id="KW-1185">Reference proteome</keyword>
<evidence type="ECO:0000313" key="3">
    <source>
        <dbReference type="Proteomes" id="UP001548590"/>
    </source>
</evidence>
<sequence>MSSPAFIRIASSRSTASRGLLATVLTWLFSLVVIVGLLMFSVVAAGVLLVGGAVFLGYLWWKTRALRRALRERGAMPQAPSAAHSPFGTGRAAANDDGMTLEGEVIREVPEDEAGRTPRG</sequence>
<reference evidence="2 3" key="1">
    <citation type="submission" date="2024-07" db="EMBL/GenBank/DDBJ databases">
        <title>Uliginosibacterium paludis KCTC:42655.</title>
        <authorList>
            <person name="Kim M.K."/>
        </authorList>
    </citation>
    <scope>NUCLEOTIDE SEQUENCE [LARGE SCALE GENOMIC DNA]</scope>
    <source>
        <strain evidence="2 3">KCTC 42655</strain>
    </source>
</reference>
<evidence type="ECO:0000256" key="1">
    <source>
        <dbReference type="SAM" id="Phobius"/>
    </source>
</evidence>
<keyword evidence="1" id="KW-0812">Transmembrane</keyword>
<proteinExistence type="predicted"/>